<dbReference type="InterPro" id="IPR038077">
    <property type="entry name" value="Troponin_sf"/>
</dbReference>
<evidence type="ECO:0000313" key="3">
    <source>
        <dbReference type="Proteomes" id="UP000812277"/>
    </source>
</evidence>
<dbReference type="PROSITE" id="PS50967">
    <property type="entry name" value="HRDC"/>
    <property type="match status" value="1"/>
</dbReference>
<accession>A0ABS7D3Q2</accession>
<dbReference type="Gene3D" id="1.10.150.80">
    <property type="entry name" value="HRDC domain"/>
    <property type="match status" value="1"/>
</dbReference>
<dbReference type="InterPro" id="IPR002121">
    <property type="entry name" value="HRDC_dom"/>
</dbReference>
<dbReference type="SMART" id="SM00341">
    <property type="entry name" value="HRDC"/>
    <property type="match status" value="1"/>
</dbReference>
<dbReference type="Proteomes" id="UP000812277">
    <property type="component" value="Unassembled WGS sequence"/>
</dbReference>
<dbReference type="EMBL" id="JAHZIJ010000003">
    <property type="protein sequence ID" value="MBW7474481.1"/>
    <property type="molecule type" value="Genomic_DNA"/>
</dbReference>
<evidence type="ECO:0000313" key="2">
    <source>
        <dbReference type="EMBL" id="MBW7474481.1"/>
    </source>
</evidence>
<dbReference type="InterPro" id="IPR010997">
    <property type="entry name" value="HRDC-like_sf"/>
</dbReference>
<dbReference type="Pfam" id="PF00570">
    <property type="entry name" value="HRDC"/>
    <property type="match status" value="1"/>
</dbReference>
<name>A0ABS7D3Q2_9BACL</name>
<sequence>MNIVFLNTFEKVWAGESGAQAQLSICEEEGVWSVIWTEGQGEHGASGEQSIWFEGGSWEEMITAFRHGIAVQMGQGYVPLLDGMLDDRRIDNGKGNIFAMLQCYGEKNANPILFDSLREWRRTRAAADKKSAYLIATNRVLWMISAYVPQQLDELKQIPGWGETKQAAYGEDIIALTRTFQQTTSFPLDWVVEALDEHIFREWLLKQKENRYKQQMEKQQEKRALLGAIAAGRTLDELQAELELPRRELLERIERLDSEGYDLEPLIERELEHVPESEQQLVWDALIHVGDRYLKPLLHKVYGDESDVQGKPVDSLYDRLRLIRLRYRRTKGEAV</sequence>
<dbReference type="SUPFAM" id="SSF47819">
    <property type="entry name" value="HRDC-like"/>
    <property type="match status" value="1"/>
</dbReference>
<proteinExistence type="predicted"/>
<gene>
    <name evidence="2" type="ORF">K0T92_06965</name>
</gene>
<evidence type="ECO:0000259" key="1">
    <source>
        <dbReference type="PROSITE" id="PS50967"/>
    </source>
</evidence>
<keyword evidence="3" id="KW-1185">Reference proteome</keyword>
<feature type="domain" description="HRDC" evidence="1">
    <location>
        <begin position="107"/>
        <end position="187"/>
    </location>
</feature>
<dbReference type="InterPro" id="IPR044876">
    <property type="entry name" value="HRDC_dom_sf"/>
</dbReference>
<dbReference type="SUPFAM" id="SSF90250">
    <property type="entry name" value="Troponin coil-coiled subunits"/>
    <property type="match status" value="1"/>
</dbReference>
<comment type="caution">
    <text evidence="2">The sequence shown here is derived from an EMBL/GenBank/DDBJ whole genome shotgun (WGS) entry which is preliminary data.</text>
</comment>
<organism evidence="2 3">
    <name type="scientific">Paenibacillus oenotherae</name>
    <dbReference type="NCBI Taxonomy" id="1435645"/>
    <lineage>
        <taxon>Bacteria</taxon>
        <taxon>Bacillati</taxon>
        <taxon>Bacillota</taxon>
        <taxon>Bacilli</taxon>
        <taxon>Bacillales</taxon>
        <taxon>Paenibacillaceae</taxon>
        <taxon>Paenibacillus</taxon>
    </lineage>
</organism>
<dbReference type="RefSeq" id="WP_219871717.1">
    <property type="nucleotide sequence ID" value="NZ_JAHZIJ010000003.1"/>
</dbReference>
<reference evidence="2 3" key="1">
    <citation type="submission" date="2021-07" db="EMBL/GenBank/DDBJ databases">
        <title>Paenibacillus radiodurans sp. nov., isolated from the southeastern edge of Tengger Desert.</title>
        <authorList>
            <person name="Zhang G."/>
        </authorList>
    </citation>
    <scope>NUCLEOTIDE SEQUENCE [LARGE SCALE GENOMIC DNA]</scope>
    <source>
        <strain evidence="2 3">DT7-4</strain>
    </source>
</reference>
<protein>
    <submittedName>
        <fullName evidence="2">HRDC domain-containing protein</fullName>
    </submittedName>
</protein>